<reference evidence="3 4" key="1">
    <citation type="submission" date="2020-08" db="EMBL/GenBank/DDBJ databases">
        <title>Genomic Encyclopedia of Type Strains, Phase IV (KMG-IV): sequencing the most valuable type-strain genomes for metagenomic binning, comparative biology and taxonomic classification.</title>
        <authorList>
            <person name="Goeker M."/>
        </authorList>
    </citation>
    <scope>NUCLEOTIDE SEQUENCE [LARGE SCALE GENOMIC DNA]</scope>
    <source>
        <strain evidence="3 4">DSM 19612</strain>
    </source>
</reference>
<sequence>MNLDLRKAVLHNVSGNTSDQLEATIVDAIQGGEEKTLPGLGVLFEVYWNNADESEKEEVLEVIEDALKK</sequence>
<dbReference type="AlphaFoldDB" id="A0A841PW72"/>
<evidence type="ECO:0000256" key="1">
    <source>
        <dbReference type="ARBA" id="ARBA00022969"/>
    </source>
</evidence>
<comment type="induction">
    <text evidence="2">Expressed only in the forespore compartment of sporulating cells.</text>
</comment>
<proteinExistence type="evidence at transcript level"/>
<dbReference type="EMBL" id="JACHGH010000001">
    <property type="protein sequence ID" value="MBB6452054.1"/>
    <property type="molecule type" value="Genomic_DNA"/>
</dbReference>
<dbReference type="RefSeq" id="WP_174494396.1">
    <property type="nucleotide sequence ID" value="NZ_CADDWK010000001.1"/>
</dbReference>
<dbReference type="GO" id="GO:0030435">
    <property type="term" value="P:sporulation resulting in formation of a cellular spore"/>
    <property type="evidence" value="ECO:0007669"/>
    <property type="project" value="UniProtKB-KW"/>
</dbReference>
<dbReference type="Proteomes" id="UP000581688">
    <property type="component" value="Unassembled WGS sequence"/>
</dbReference>
<comment type="caution">
    <text evidence="3">The sequence shown here is derived from an EMBL/GenBank/DDBJ whole genome shotgun (WGS) entry which is preliminary data.</text>
</comment>
<protein>
    <recommendedName>
        <fullName evidence="2">Small, acid-soluble spore protein I</fullName>
        <shortName evidence="2">SASP I</shortName>
    </recommendedName>
</protein>
<dbReference type="HAMAP" id="MF_00669">
    <property type="entry name" value="SspI"/>
    <property type="match status" value="1"/>
</dbReference>
<evidence type="ECO:0000313" key="3">
    <source>
        <dbReference type="EMBL" id="MBB6452054.1"/>
    </source>
</evidence>
<gene>
    <name evidence="2" type="primary">sspI</name>
    <name evidence="3" type="ORF">HNQ94_000475</name>
</gene>
<comment type="similarity">
    <text evidence="2">Belongs to the SspI family.</text>
</comment>
<dbReference type="Pfam" id="PF14098">
    <property type="entry name" value="SSPI"/>
    <property type="match status" value="1"/>
</dbReference>
<organism evidence="3 4">
    <name type="scientific">Salirhabdus euzebyi</name>
    <dbReference type="NCBI Taxonomy" id="394506"/>
    <lineage>
        <taxon>Bacteria</taxon>
        <taxon>Bacillati</taxon>
        <taxon>Bacillota</taxon>
        <taxon>Bacilli</taxon>
        <taxon>Bacillales</taxon>
        <taxon>Bacillaceae</taxon>
        <taxon>Salirhabdus</taxon>
    </lineage>
</organism>
<dbReference type="InterPro" id="IPR017525">
    <property type="entry name" value="SspI"/>
</dbReference>
<comment type="subcellular location">
    <subcellularLocation>
        <location evidence="2">Spore core</location>
    </subcellularLocation>
</comment>
<dbReference type="NCBIfam" id="TIGR03092">
    <property type="entry name" value="SASP_sspI"/>
    <property type="match status" value="1"/>
</dbReference>
<name>A0A841PW72_9BACI</name>
<evidence type="ECO:0000256" key="2">
    <source>
        <dbReference type="HAMAP-Rule" id="MF_00669"/>
    </source>
</evidence>
<keyword evidence="4" id="KW-1185">Reference proteome</keyword>
<evidence type="ECO:0000313" key="4">
    <source>
        <dbReference type="Proteomes" id="UP000581688"/>
    </source>
</evidence>
<dbReference type="GO" id="GO:0030436">
    <property type="term" value="P:asexual sporulation"/>
    <property type="evidence" value="ECO:0007669"/>
    <property type="project" value="UniProtKB-UniRule"/>
</dbReference>
<accession>A0A841PW72</accession>
<keyword evidence="1 2" id="KW-0749">Sporulation</keyword>